<organism evidence="1 2">
    <name type="scientific">Mycena chlorophos</name>
    <name type="common">Agaric fungus</name>
    <name type="synonym">Agaricus chlorophos</name>
    <dbReference type="NCBI Taxonomy" id="658473"/>
    <lineage>
        <taxon>Eukaryota</taxon>
        <taxon>Fungi</taxon>
        <taxon>Dikarya</taxon>
        <taxon>Basidiomycota</taxon>
        <taxon>Agaricomycotina</taxon>
        <taxon>Agaricomycetes</taxon>
        <taxon>Agaricomycetidae</taxon>
        <taxon>Agaricales</taxon>
        <taxon>Marasmiineae</taxon>
        <taxon>Mycenaceae</taxon>
        <taxon>Mycena</taxon>
    </lineage>
</organism>
<dbReference type="Proteomes" id="UP000815677">
    <property type="component" value="Unassembled WGS sequence"/>
</dbReference>
<sequence>MELLSLPGEVLDHIVDLLHDDPFTLRSCSLVCRALVPAARFHTFQHVALRQRWSRLVHTQLEAFVLLLESPHCTFPTFVTRLTFQELDADFPWPATDAYSVLRKRLPALASIAFTQRGDRGQQIGSQLPGLKTFLPHYTHLASVVVNGALFTFLDDLLQFLAILPSSLEMLELASLSWDREEVFWSETIPFPAAQSLRTLRLYSSEYGVDAVSEVLDHFVASTHGNTAGLQLRTLQLLQILPQDFAAVGRFIDALGGILEDVSFGFSQDPPSWNADMYLLRKELDADIETFLASVDLRKLTSLRRFQFHTQHLDMMHDLHEEGKRTFTHRLLPAMLGSLAGIRPLDEVTIRLSFNAWHTAAEYGAARQLDALAEWSELDAALVKLEGVSRVVFCAGFERYKYASAYRGERVSDARHVHEEAVGIIPMRLPRMGRERNDTLSFAVQMPAEEDS</sequence>
<proteinExistence type="predicted"/>
<gene>
    <name evidence="1" type="ORF">MCHLO_17224</name>
</gene>
<evidence type="ECO:0000313" key="2">
    <source>
        <dbReference type="Proteomes" id="UP000815677"/>
    </source>
</evidence>
<protein>
    <recommendedName>
        <fullName evidence="3">F-box domain-containing protein</fullName>
    </recommendedName>
</protein>
<name>A0ABQ0MCY9_MYCCL</name>
<evidence type="ECO:0000313" key="1">
    <source>
        <dbReference type="EMBL" id="GAT61174.1"/>
    </source>
</evidence>
<accession>A0ABQ0MCY9</accession>
<reference evidence="1" key="1">
    <citation type="submission" date="2014-09" db="EMBL/GenBank/DDBJ databases">
        <title>Genome sequence of the luminous mushroom Mycena chlorophos for searching fungal bioluminescence genes.</title>
        <authorList>
            <person name="Tanaka Y."/>
            <person name="Kasuga D."/>
            <person name="Oba Y."/>
            <person name="Hase S."/>
            <person name="Sato K."/>
            <person name="Oba Y."/>
            <person name="Sakakibara Y."/>
        </authorList>
    </citation>
    <scope>NUCLEOTIDE SEQUENCE</scope>
</reference>
<keyword evidence="2" id="KW-1185">Reference proteome</keyword>
<dbReference type="EMBL" id="DF849994">
    <property type="protein sequence ID" value="GAT61174.1"/>
    <property type="molecule type" value="Genomic_DNA"/>
</dbReference>
<evidence type="ECO:0008006" key="3">
    <source>
        <dbReference type="Google" id="ProtNLM"/>
    </source>
</evidence>